<comment type="caution">
    <text evidence="2">The sequence shown here is derived from an EMBL/GenBank/DDBJ whole genome shotgun (WGS) entry which is preliminary data.</text>
</comment>
<accession>K1XVP7</accession>
<name>K1XVP7_9BACT</name>
<organism evidence="2">
    <name type="scientific">uncultured bacterium</name>
    <name type="common">gcode 4</name>
    <dbReference type="NCBI Taxonomy" id="1234023"/>
    <lineage>
        <taxon>Bacteria</taxon>
        <taxon>environmental samples</taxon>
    </lineage>
</organism>
<reference evidence="2" key="1">
    <citation type="journal article" date="2012" name="Science">
        <title>Fermentation, hydrogen, and sulfur metabolism in multiple uncultivated bacterial phyla.</title>
        <authorList>
            <person name="Wrighton K.C."/>
            <person name="Thomas B.C."/>
            <person name="Sharon I."/>
            <person name="Miller C.S."/>
            <person name="Castelle C.J."/>
            <person name="VerBerkmoes N.C."/>
            <person name="Wilkins M.J."/>
            <person name="Hettich R.L."/>
            <person name="Lipton M.S."/>
            <person name="Williams K.H."/>
            <person name="Long P.E."/>
            <person name="Banfield J.F."/>
        </authorList>
    </citation>
    <scope>NUCLEOTIDE SEQUENCE [LARGE SCALE GENOMIC DNA]</scope>
</reference>
<dbReference type="InterPro" id="IPR011204">
    <property type="entry name" value="Virulence_RhuM-like"/>
</dbReference>
<dbReference type="Gene3D" id="1.20.120.1870">
    <property type="entry name" value="Fic/DOC protein, Fido domain"/>
    <property type="match status" value="1"/>
</dbReference>
<protein>
    <submittedName>
        <fullName evidence="2">Filamentation induced by cAMP protein Fic</fullName>
    </submittedName>
</protein>
<proteinExistence type="predicted"/>
<dbReference type="InterPro" id="IPR003812">
    <property type="entry name" value="Fido"/>
</dbReference>
<dbReference type="InterPro" id="IPR036597">
    <property type="entry name" value="Fido-like_dom_sf"/>
</dbReference>
<sequence>MIQKVKTYANVWLEGHEILLYQDQEGNIEVEVKFENETVWLNEMQIATLFQRDRSVINKHIKNVFREWELNQKSNVHLLHIPNSDKPVSFYDLDVIISVGYRVKSHRGTQFRIRANQRLKEYLIKWFALNQKRLEETKLQELEQIVSLIKKNIKYRWLSYEETTWLLQVITQYTYSWILLQKYDEGNLLLPEIYNDSGIELTYQEALATIQEMKKKFKDKVSDFFGIQRNNSFKQILESIYQSFNGQEFYPSREEKAAHLLFFVIKNHPFVDGNKKIGAFLFLRFLAKNHCLYHPDGSKKIDDATVVAITLLVATCDIKQKDMIIKLITNFLVK</sequence>
<dbReference type="EMBL" id="AMFJ01036219">
    <property type="protein sequence ID" value="EKD24533.1"/>
    <property type="molecule type" value="Genomic_DNA"/>
</dbReference>
<dbReference type="InterPro" id="IPR053737">
    <property type="entry name" value="Type_II_TA_Toxin"/>
</dbReference>
<dbReference type="PANTHER" id="PTHR35810">
    <property type="entry name" value="CYTOPLASMIC PROTEIN-RELATED"/>
    <property type="match status" value="1"/>
</dbReference>
<dbReference type="PANTHER" id="PTHR35810:SF1">
    <property type="entry name" value="CYTOPLASMIC PROTEIN"/>
    <property type="match status" value="1"/>
</dbReference>
<evidence type="ECO:0000259" key="1">
    <source>
        <dbReference type="PROSITE" id="PS51459"/>
    </source>
</evidence>
<gene>
    <name evidence="2" type="ORF">ACD_80C00212G0006</name>
</gene>
<dbReference type="Pfam" id="PF02661">
    <property type="entry name" value="Fic"/>
    <property type="match status" value="1"/>
</dbReference>
<dbReference type="PROSITE" id="PS51459">
    <property type="entry name" value="FIDO"/>
    <property type="match status" value="1"/>
</dbReference>
<evidence type="ECO:0000313" key="2">
    <source>
        <dbReference type="EMBL" id="EKD24533.1"/>
    </source>
</evidence>
<dbReference type="AlphaFoldDB" id="K1XVP7"/>
<dbReference type="Pfam" id="PF13310">
    <property type="entry name" value="Virulence_RhuM"/>
    <property type="match status" value="1"/>
</dbReference>
<feature type="domain" description="Fido" evidence="1">
    <location>
        <begin position="194"/>
        <end position="334"/>
    </location>
</feature>
<dbReference type="SUPFAM" id="SSF140931">
    <property type="entry name" value="Fic-like"/>
    <property type="match status" value="1"/>
</dbReference>